<evidence type="ECO:0000256" key="1">
    <source>
        <dbReference type="ARBA" id="ARBA00023002"/>
    </source>
</evidence>
<dbReference type="OrthoDB" id="440325at2759"/>
<sequence>MIVMAILLAPLFKCLLNGLSYPMSIVYIRSLRSHQHGSFPTRQTVDMPLSDISTIHSSLRSAFTSLKSLPLPYRQHFLLQLSCMLQETHTLASAIYADLGEPAFDGYIGEINAMIDRTIIPARTVPKWAREKGYVGHEDVAEPWKLWLVPTPKGTMLFIIVCTVNGTIAPIVAAAAAKHLTPLTLKLGGKSPVIVDLKCALELAAKRTM</sequence>
<dbReference type="AlphaFoldDB" id="A0A0D0B8X2"/>
<dbReference type="HOGENOM" id="CLU_114200_0_0_1"/>
<protein>
    <recommendedName>
        <fullName evidence="5">Aldehyde dehydrogenase domain-containing protein</fullName>
    </recommendedName>
</protein>
<dbReference type="GO" id="GO:0006081">
    <property type="term" value="P:aldehyde metabolic process"/>
    <property type="evidence" value="ECO:0007669"/>
    <property type="project" value="InterPro"/>
</dbReference>
<evidence type="ECO:0000256" key="2">
    <source>
        <dbReference type="SAM" id="SignalP"/>
    </source>
</evidence>
<dbReference type="Gene3D" id="3.40.605.10">
    <property type="entry name" value="Aldehyde Dehydrogenase, Chain A, domain 1"/>
    <property type="match status" value="2"/>
</dbReference>
<dbReference type="InterPro" id="IPR016163">
    <property type="entry name" value="Ald_DH_C"/>
</dbReference>
<evidence type="ECO:0000313" key="4">
    <source>
        <dbReference type="Proteomes" id="UP000053593"/>
    </source>
</evidence>
<reference evidence="3 4" key="1">
    <citation type="submission" date="2014-04" db="EMBL/GenBank/DDBJ databases">
        <title>Evolutionary Origins and Diversification of the Mycorrhizal Mutualists.</title>
        <authorList>
            <consortium name="DOE Joint Genome Institute"/>
            <consortium name="Mycorrhizal Genomics Consortium"/>
            <person name="Kohler A."/>
            <person name="Kuo A."/>
            <person name="Nagy L.G."/>
            <person name="Floudas D."/>
            <person name="Copeland A."/>
            <person name="Barry K.W."/>
            <person name="Cichocki N."/>
            <person name="Veneault-Fourrey C."/>
            <person name="LaButti K."/>
            <person name="Lindquist E.A."/>
            <person name="Lipzen A."/>
            <person name="Lundell T."/>
            <person name="Morin E."/>
            <person name="Murat C."/>
            <person name="Riley R."/>
            <person name="Ohm R."/>
            <person name="Sun H."/>
            <person name="Tunlid A."/>
            <person name="Henrissat B."/>
            <person name="Grigoriev I.V."/>
            <person name="Hibbett D.S."/>
            <person name="Martin F."/>
        </authorList>
    </citation>
    <scope>NUCLEOTIDE SEQUENCE [LARGE SCALE GENOMIC DNA]</scope>
    <source>
        <strain evidence="3 4">FD-317 M1</strain>
    </source>
</reference>
<organism evidence="3 4">
    <name type="scientific">Collybiopsis luxurians FD-317 M1</name>
    <dbReference type="NCBI Taxonomy" id="944289"/>
    <lineage>
        <taxon>Eukaryota</taxon>
        <taxon>Fungi</taxon>
        <taxon>Dikarya</taxon>
        <taxon>Basidiomycota</taxon>
        <taxon>Agaricomycotina</taxon>
        <taxon>Agaricomycetes</taxon>
        <taxon>Agaricomycetidae</taxon>
        <taxon>Agaricales</taxon>
        <taxon>Marasmiineae</taxon>
        <taxon>Omphalotaceae</taxon>
        <taxon>Collybiopsis</taxon>
        <taxon>Collybiopsis luxurians</taxon>
    </lineage>
</organism>
<dbReference type="EMBL" id="KN834893">
    <property type="protein sequence ID" value="KIK50616.1"/>
    <property type="molecule type" value="Genomic_DNA"/>
</dbReference>
<dbReference type="PANTHER" id="PTHR43570">
    <property type="entry name" value="ALDEHYDE DEHYDROGENASE"/>
    <property type="match status" value="1"/>
</dbReference>
<dbReference type="PANTHER" id="PTHR43570:SF16">
    <property type="entry name" value="ALDEHYDE DEHYDROGENASE TYPE III, ISOFORM Q"/>
    <property type="match status" value="1"/>
</dbReference>
<dbReference type="InterPro" id="IPR012394">
    <property type="entry name" value="Aldehyde_DH_NAD(P)"/>
</dbReference>
<keyword evidence="1" id="KW-0560">Oxidoreductase</keyword>
<dbReference type="Proteomes" id="UP000053593">
    <property type="component" value="Unassembled WGS sequence"/>
</dbReference>
<dbReference type="SUPFAM" id="SSF53720">
    <property type="entry name" value="ALDH-like"/>
    <property type="match status" value="1"/>
</dbReference>
<gene>
    <name evidence="3" type="ORF">GYMLUDRAFT_252825</name>
</gene>
<evidence type="ECO:0008006" key="5">
    <source>
        <dbReference type="Google" id="ProtNLM"/>
    </source>
</evidence>
<evidence type="ECO:0000313" key="3">
    <source>
        <dbReference type="EMBL" id="KIK50616.1"/>
    </source>
</evidence>
<keyword evidence="2" id="KW-0732">Signal</keyword>
<name>A0A0D0B8X2_9AGAR</name>
<dbReference type="InterPro" id="IPR016161">
    <property type="entry name" value="Ald_DH/histidinol_DH"/>
</dbReference>
<keyword evidence="4" id="KW-1185">Reference proteome</keyword>
<dbReference type="InterPro" id="IPR016162">
    <property type="entry name" value="Ald_DH_N"/>
</dbReference>
<dbReference type="GO" id="GO:0004029">
    <property type="term" value="F:aldehyde dehydrogenase (NAD+) activity"/>
    <property type="evidence" value="ECO:0007669"/>
    <property type="project" value="TreeGrafter"/>
</dbReference>
<dbReference type="GO" id="GO:0005737">
    <property type="term" value="C:cytoplasm"/>
    <property type="evidence" value="ECO:0007669"/>
    <property type="project" value="TreeGrafter"/>
</dbReference>
<accession>A0A0D0B8X2</accession>
<feature type="chain" id="PRO_5002207928" description="Aldehyde dehydrogenase domain-containing protein" evidence="2">
    <location>
        <begin position="19"/>
        <end position="209"/>
    </location>
</feature>
<feature type="signal peptide" evidence="2">
    <location>
        <begin position="1"/>
        <end position="18"/>
    </location>
</feature>
<proteinExistence type="predicted"/>
<dbReference type="Gene3D" id="3.40.309.10">
    <property type="entry name" value="Aldehyde Dehydrogenase, Chain A, domain 2"/>
    <property type="match status" value="1"/>
</dbReference>